<feature type="transmembrane region" description="Helical" evidence="1">
    <location>
        <begin position="231"/>
        <end position="252"/>
    </location>
</feature>
<dbReference type="PANTHER" id="PTHR48090:SF8">
    <property type="entry name" value="GLYCOSYLTRANSFERASE CSBB-RELATED"/>
    <property type="match status" value="1"/>
</dbReference>
<proteinExistence type="predicted"/>
<feature type="transmembrane region" description="Helical" evidence="1">
    <location>
        <begin position="264"/>
        <end position="291"/>
    </location>
</feature>
<dbReference type="PANTHER" id="PTHR48090">
    <property type="entry name" value="UNDECAPRENYL-PHOSPHATE 4-DEOXY-4-FORMAMIDO-L-ARABINOSE TRANSFERASE-RELATED"/>
    <property type="match status" value="1"/>
</dbReference>
<dbReference type="GO" id="GO:0005886">
    <property type="term" value="C:plasma membrane"/>
    <property type="evidence" value="ECO:0007669"/>
    <property type="project" value="TreeGrafter"/>
</dbReference>
<name>A0A0G0UIV7_9BACT</name>
<reference evidence="3 4" key="1">
    <citation type="journal article" date="2015" name="Nature">
        <title>rRNA introns, odd ribosomes, and small enigmatic genomes across a large radiation of phyla.</title>
        <authorList>
            <person name="Brown C.T."/>
            <person name="Hug L.A."/>
            <person name="Thomas B.C."/>
            <person name="Sharon I."/>
            <person name="Castelle C.J."/>
            <person name="Singh A."/>
            <person name="Wilkins M.J."/>
            <person name="Williams K.H."/>
            <person name="Banfield J.F."/>
        </authorList>
    </citation>
    <scope>NUCLEOTIDE SEQUENCE [LARGE SCALE GENOMIC DNA]</scope>
</reference>
<protein>
    <submittedName>
        <fullName evidence="3">Glycosyl transferase</fullName>
    </submittedName>
</protein>
<keyword evidence="1" id="KW-0812">Transmembrane</keyword>
<evidence type="ECO:0000256" key="1">
    <source>
        <dbReference type="SAM" id="Phobius"/>
    </source>
</evidence>
<keyword evidence="1" id="KW-0472">Membrane</keyword>
<dbReference type="InterPro" id="IPR001173">
    <property type="entry name" value="Glyco_trans_2-like"/>
</dbReference>
<feature type="domain" description="Glycosyltransferase 2-like" evidence="2">
    <location>
        <begin position="8"/>
        <end position="169"/>
    </location>
</feature>
<dbReference type="EMBL" id="LCAK01000004">
    <property type="protein sequence ID" value="KKR88714.1"/>
    <property type="molecule type" value="Genomic_DNA"/>
</dbReference>
<gene>
    <name evidence="3" type="ORF">UU38_C0004G0076</name>
</gene>
<dbReference type="Gene3D" id="3.90.550.10">
    <property type="entry name" value="Spore Coat Polysaccharide Biosynthesis Protein SpsA, Chain A"/>
    <property type="match status" value="1"/>
</dbReference>
<dbReference type="Pfam" id="PF00535">
    <property type="entry name" value="Glycos_transf_2"/>
    <property type="match status" value="1"/>
</dbReference>
<dbReference type="InterPro" id="IPR029044">
    <property type="entry name" value="Nucleotide-diphossugar_trans"/>
</dbReference>
<dbReference type="CDD" id="cd04187">
    <property type="entry name" value="DPM1_like_bac"/>
    <property type="match status" value="1"/>
</dbReference>
<dbReference type="GO" id="GO:0016740">
    <property type="term" value="F:transferase activity"/>
    <property type="evidence" value="ECO:0007669"/>
    <property type="project" value="UniProtKB-KW"/>
</dbReference>
<keyword evidence="1" id="KW-1133">Transmembrane helix</keyword>
<sequence length="326" mass="36985">MSKSIDLSIVVPLFNEEEVIPFLLEELNKVCGNLNKSFEIILVDDGSKDDTLELIKKTAEKDSKFKIIKLSRNFGHQAAFNVGIDFAQGDMVITMDGDLQHPPSLISTLIKHAEEGYDIVIGERLDNKQNSKFREALGRSYYKLMSAITNLEFRNISDFALYKRPVIEALKKLPERERYLRGMIQWLGFEKTYVTYIAEKRKAGTPKYSIKKLTRLVLSGITSFSAFPLRISFWIGIIVFLISVGLGIFVILDHYLNPNPLAAGYATISLIVLFLGSIQLMVLGIIGEYMFKMFNEVKGRPLYIVSETFNIEKDSVKETSYGIHSL</sequence>
<dbReference type="PATRIC" id="fig|1619006.3.peg.613"/>
<evidence type="ECO:0000313" key="4">
    <source>
        <dbReference type="Proteomes" id="UP000033918"/>
    </source>
</evidence>
<evidence type="ECO:0000259" key="2">
    <source>
        <dbReference type="Pfam" id="PF00535"/>
    </source>
</evidence>
<dbReference type="SUPFAM" id="SSF53448">
    <property type="entry name" value="Nucleotide-diphospho-sugar transferases"/>
    <property type="match status" value="1"/>
</dbReference>
<evidence type="ECO:0000313" key="3">
    <source>
        <dbReference type="EMBL" id="KKR88714.1"/>
    </source>
</evidence>
<keyword evidence="3" id="KW-0808">Transferase</keyword>
<dbReference type="AlphaFoldDB" id="A0A0G0UIV7"/>
<comment type="caution">
    <text evidence="3">The sequence shown here is derived from an EMBL/GenBank/DDBJ whole genome shotgun (WGS) entry which is preliminary data.</text>
</comment>
<accession>A0A0G0UIV7</accession>
<dbReference type="InterPro" id="IPR050256">
    <property type="entry name" value="Glycosyltransferase_2"/>
</dbReference>
<dbReference type="Proteomes" id="UP000033918">
    <property type="component" value="Unassembled WGS sequence"/>
</dbReference>
<organism evidence="3 4">
    <name type="scientific">Candidatus Wolfebacteria bacterium GW2011_GWB1_41_12</name>
    <dbReference type="NCBI Taxonomy" id="1619006"/>
    <lineage>
        <taxon>Bacteria</taxon>
        <taxon>Candidatus Wolfeibacteriota</taxon>
    </lineage>
</organism>